<keyword evidence="3" id="KW-1185">Reference proteome</keyword>
<dbReference type="SMART" id="SM00225">
    <property type="entry name" value="BTB"/>
    <property type="match status" value="1"/>
</dbReference>
<dbReference type="EMBL" id="BMAO01027153">
    <property type="protein sequence ID" value="GFR14846.1"/>
    <property type="molecule type" value="Genomic_DNA"/>
</dbReference>
<evidence type="ECO:0000259" key="1">
    <source>
        <dbReference type="PROSITE" id="PS50097"/>
    </source>
</evidence>
<dbReference type="Gene3D" id="1.25.40.420">
    <property type="match status" value="1"/>
</dbReference>
<dbReference type="PANTHER" id="PTHR24413">
    <property type="entry name" value="SPECKLE-TYPE POZ PROTEIN"/>
    <property type="match status" value="1"/>
</dbReference>
<gene>
    <name evidence="2" type="primary">mel-26_6</name>
    <name evidence="2" type="ORF">TNCT_283771</name>
</gene>
<name>A0A8X6LL84_TRICU</name>
<evidence type="ECO:0000313" key="3">
    <source>
        <dbReference type="Proteomes" id="UP000887116"/>
    </source>
</evidence>
<feature type="domain" description="BTB" evidence="1">
    <location>
        <begin position="224"/>
        <end position="290"/>
    </location>
</feature>
<evidence type="ECO:0000313" key="2">
    <source>
        <dbReference type="EMBL" id="GFR14846.1"/>
    </source>
</evidence>
<dbReference type="InterPro" id="IPR011333">
    <property type="entry name" value="SKP1/BTB/POZ_sf"/>
</dbReference>
<reference evidence="2" key="1">
    <citation type="submission" date="2020-07" db="EMBL/GenBank/DDBJ databases">
        <title>Multicomponent nature underlies the extraordinary mechanical properties of spider dragline silk.</title>
        <authorList>
            <person name="Kono N."/>
            <person name="Nakamura H."/>
            <person name="Mori M."/>
            <person name="Yoshida Y."/>
            <person name="Ohtoshi R."/>
            <person name="Malay A.D."/>
            <person name="Moran D.A.P."/>
            <person name="Tomita M."/>
            <person name="Numata K."/>
            <person name="Arakawa K."/>
        </authorList>
    </citation>
    <scope>NUCLEOTIDE SEQUENCE</scope>
</reference>
<dbReference type="PROSITE" id="PS50097">
    <property type="entry name" value="BTB"/>
    <property type="match status" value="1"/>
</dbReference>
<dbReference type="AlphaFoldDB" id="A0A8X6LL84"/>
<dbReference type="Proteomes" id="UP000887116">
    <property type="component" value="Unassembled WGS sequence"/>
</dbReference>
<dbReference type="SUPFAM" id="SSF54695">
    <property type="entry name" value="POZ domain"/>
    <property type="match status" value="1"/>
</dbReference>
<dbReference type="Gene3D" id="3.30.710.10">
    <property type="entry name" value="Potassium Channel Kv1.1, Chain A"/>
    <property type="match status" value="1"/>
</dbReference>
<dbReference type="OrthoDB" id="6359943at2759"/>
<dbReference type="InterPro" id="IPR000210">
    <property type="entry name" value="BTB/POZ_dom"/>
</dbReference>
<proteinExistence type="predicted"/>
<comment type="caution">
    <text evidence="2">The sequence shown here is derived from an EMBL/GenBank/DDBJ whole genome shotgun (WGS) entry which is preliminary data.</text>
</comment>
<accession>A0A8X6LL84</accession>
<organism evidence="2 3">
    <name type="scientific">Trichonephila clavata</name>
    <name type="common">Joro spider</name>
    <name type="synonym">Nephila clavata</name>
    <dbReference type="NCBI Taxonomy" id="2740835"/>
    <lineage>
        <taxon>Eukaryota</taxon>
        <taxon>Metazoa</taxon>
        <taxon>Ecdysozoa</taxon>
        <taxon>Arthropoda</taxon>
        <taxon>Chelicerata</taxon>
        <taxon>Arachnida</taxon>
        <taxon>Araneae</taxon>
        <taxon>Araneomorphae</taxon>
        <taxon>Entelegynae</taxon>
        <taxon>Araneoidea</taxon>
        <taxon>Nephilidae</taxon>
        <taxon>Trichonephila</taxon>
    </lineage>
</organism>
<sequence>MEDKKPNKNQVIMKTENPVHEEDFKWLIENATKFSRRLESSSITMDSECKPEFHLIAKFNDRYPDAHVTNVNIGIQRKDPGEQTLHVAVDIQLLNSDGEQYCNKKCDFSCSPGGAPFYIFSEMFSDLPSKLTMHKAATSYSCDDNYENLGLVVKKLVASYKDLNNIFLLPDDILVVKGHIKTFGCCVVTNKVAVPDVQEKLTLQKHTNQLLWDIRFAYENEVGTDVQLVAEGQTIKAHKFILQTRSLVLKRMFEHNTTEQDGTIEISDVDYLVLKAMVWYMYTGVIQKLPYEDICDLYEAADKYDIFLLGRECSEILKSFIGHDTVCRILVLASLHNDDALKEAAVEFIANHFAKVKVTEEWELTIRAHQGIASDVLERVCQESSKKSAEKRGK</sequence>
<dbReference type="Pfam" id="PF00651">
    <property type="entry name" value="BTB"/>
    <property type="match status" value="1"/>
</dbReference>
<dbReference type="CDD" id="cd18186">
    <property type="entry name" value="BTB_POZ_ZBTB_KLHL-like"/>
    <property type="match status" value="1"/>
</dbReference>
<protein>
    <submittedName>
        <fullName evidence="2">Protein maternal effect lethal 26</fullName>
    </submittedName>
</protein>